<dbReference type="Pfam" id="PF25735">
    <property type="entry name" value="Phage_L5_gp82"/>
    <property type="match status" value="1"/>
</dbReference>
<accession>A0A7X3SMX0</accession>
<dbReference type="Proteomes" id="UP000436483">
    <property type="component" value="Unassembled WGS sequence"/>
</dbReference>
<comment type="caution">
    <text evidence="1">The sequence shown here is derived from an EMBL/GenBank/DDBJ whole genome shotgun (WGS) entry which is preliminary data.</text>
</comment>
<reference evidence="1 2" key="1">
    <citation type="submission" date="2019-12" db="EMBL/GenBank/DDBJ databases">
        <authorList>
            <person name="Yuan C.-G."/>
        </authorList>
    </citation>
    <scope>NUCLEOTIDE SEQUENCE [LARGE SCALE GENOMIC DNA]</scope>
    <source>
        <strain evidence="1 2">KCTC 23863</strain>
    </source>
</reference>
<gene>
    <name evidence="1" type="ORF">GR328_03015</name>
</gene>
<name>A0A7X3SMX0_9HYPH</name>
<evidence type="ECO:0000313" key="1">
    <source>
        <dbReference type="EMBL" id="MXQ10444.1"/>
    </source>
</evidence>
<keyword evidence="2" id="KW-1185">Reference proteome</keyword>
<sequence length="111" mass="12843">MKVEVYRNLTRQCWSVRSGGRVIGHRHEVMLRTCTMRVREGGRQRALREGQRNVHAWIEGDLCEDVADTVRTEIGYNPFRDSTFTLRPGFDPVFTARFVILSRSGRAYAVL</sequence>
<dbReference type="RefSeq" id="WP_160883059.1">
    <property type="nucleotide sequence ID" value="NZ_WURB01000002.1"/>
</dbReference>
<evidence type="ECO:0000313" key="2">
    <source>
        <dbReference type="Proteomes" id="UP000436483"/>
    </source>
</evidence>
<organism evidence="1 2">
    <name type="scientific">Microvirga makkahensis</name>
    <dbReference type="NCBI Taxonomy" id="1128670"/>
    <lineage>
        <taxon>Bacteria</taxon>
        <taxon>Pseudomonadati</taxon>
        <taxon>Pseudomonadota</taxon>
        <taxon>Alphaproteobacteria</taxon>
        <taxon>Hyphomicrobiales</taxon>
        <taxon>Methylobacteriaceae</taxon>
        <taxon>Microvirga</taxon>
    </lineage>
</organism>
<dbReference type="EMBL" id="WURB01000002">
    <property type="protein sequence ID" value="MXQ10444.1"/>
    <property type="molecule type" value="Genomic_DNA"/>
</dbReference>
<dbReference type="AlphaFoldDB" id="A0A7X3SMX0"/>
<protein>
    <submittedName>
        <fullName evidence="1">Uncharacterized protein</fullName>
    </submittedName>
</protein>
<proteinExistence type="predicted"/>
<dbReference type="InterPro" id="IPR058002">
    <property type="entry name" value="Gp82"/>
</dbReference>
<reference evidence="1 2" key="2">
    <citation type="submission" date="2020-01" db="EMBL/GenBank/DDBJ databases">
        <title>Microvirga sp. nov., an arsenate reduction bacterium isolated from Tibet hotspring sediments.</title>
        <authorList>
            <person name="Xian W.-D."/>
            <person name="Li W.-J."/>
        </authorList>
    </citation>
    <scope>NUCLEOTIDE SEQUENCE [LARGE SCALE GENOMIC DNA]</scope>
    <source>
        <strain evidence="1 2">KCTC 23863</strain>
    </source>
</reference>
<dbReference type="OrthoDB" id="7998453at2"/>